<proteinExistence type="predicted"/>
<dbReference type="InterPro" id="IPR011333">
    <property type="entry name" value="SKP1/BTB/POZ_sf"/>
</dbReference>
<gene>
    <name evidence="2" type="primary">Tdpoz4_10</name>
    <name evidence="2" type="ORF">AVEN_251172_1</name>
</gene>
<dbReference type="SUPFAM" id="SSF54695">
    <property type="entry name" value="POZ domain"/>
    <property type="match status" value="1"/>
</dbReference>
<evidence type="ECO:0000313" key="3">
    <source>
        <dbReference type="Proteomes" id="UP000499080"/>
    </source>
</evidence>
<evidence type="ECO:0000259" key="1">
    <source>
        <dbReference type="PROSITE" id="PS50097"/>
    </source>
</evidence>
<dbReference type="CDD" id="cd18186">
    <property type="entry name" value="BTB_POZ_ZBTB_KLHL-like"/>
    <property type="match status" value="1"/>
</dbReference>
<dbReference type="Proteomes" id="UP000499080">
    <property type="component" value="Unassembled WGS sequence"/>
</dbReference>
<dbReference type="OrthoDB" id="6435723at2759"/>
<dbReference type="Pfam" id="PF00651">
    <property type="entry name" value="BTB"/>
    <property type="match status" value="1"/>
</dbReference>
<name>A0A4Y2RX18_ARAVE</name>
<dbReference type="SMART" id="SM00225">
    <property type="entry name" value="BTB"/>
    <property type="match status" value="1"/>
</dbReference>
<feature type="domain" description="BTB" evidence="1">
    <location>
        <begin position="25"/>
        <end position="81"/>
    </location>
</feature>
<protein>
    <submittedName>
        <fullName evidence="2">TD and POZ domain-containing protein 4</fullName>
    </submittedName>
</protein>
<keyword evidence="3" id="KW-1185">Reference proteome</keyword>
<dbReference type="Gene3D" id="3.30.710.10">
    <property type="entry name" value="Potassium Channel Kv1.1, Chain A"/>
    <property type="match status" value="1"/>
</dbReference>
<comment type="caution">
    <text evidence="2">The sequence shown here is derived from an EMBL/GenBank/DDBJ whole genome shotgun (WGS) entry which is preliminary data.</text>
</comment>
<dbReference type="Gene3D" id="1.25.40.420">
    <property type="match status" value="1"/>
</dbReference>
<dbReference type="AlphaFoldDB" id="A0A4Y2RX18"/>
<evidence type="ECO:0000313" key="2">
    <source>
        <dbReference type="EMBL" id="GBN80281.1"/>
    </source>
</evidence>
<accession>A0A4Y2RX18</accession>
<dbReference type="EMBL" id="BGPR01018844">
    <property type="protein sequence ID" value="GBN80281.1"/>
    <property type="molecule type" value="Genomic_DNA"/>
</dbReference>
<sequence>MYFIGQSEVNAEQQQSFRRKTEDDLPAHTFILGARSPVFKSMFSNDMKEKINGCVDIEDLNDDTVLRLLRYIYSAEVEELEWVSAIELYVAADKYQILSLKDVCSSHLKNSLCVDNACEALILADRHQDEDLKGFVQDFILRHGEDIINSGDWEQLAEINLKLAYETMRLKYKEKLK</sequence>
<organism evidence="2 3">
    <name type="scientific">Araneus ventricosus</name>
    <name type="common">Orbweaver spider</name>
    <name type="synonym">Epeira ventricosa</name>
    <dbReference type="NCBI Taxonomy" id="182803"/>
    <lineage>
        <taxon>Eukaryota</taxon>
        <taxon>Metazoa</taxon>
        <taxon>Ecdysozoa</taxon>
        <taxon>Arthropoda</taxon>
        <taxon>Chelicerata</taxon>
        <taxon>Arachnida</taxon>
        <taxon>Araneae</taxon>
        <taxon>Araneomorphae</taxon>
        <taxon>Entelegynae</taxon>
        <taxon>Araneoidea</taxon>
        <taxon>Araneidae</taxon>
        <taxon>Araneus</taxon>
    </lineage>
</organism>
<dbReference type="PANTHER" id="PTHR24413">
    <property type="entry name" value="SPECKLE-TYPE POZ PROTEIN"/>
    <property type="match status" value="1"/>
</dbReference>
<dbReference type="PROSITE" id="PS50097">
    <property type="entry name" value="BTB"/>
    <property type="match status" value="1"/>
</dbReference>
<dbReference type="InterPro" id="IPR000210">
    <property type="entry name" value="BTB/POZ_dom"/>
</dbReference>
<reference evidence="2 3" key="1">
    <citation type="journal article" date="2019" name="Sci. Rep.">
        <title>Orb-weaving spider Araneus ventricosus genome elucidates the spidroin gene catalogue.</title>
        <authorList>
            <person name="Kono N."/>
            <person name="Nakamura H."/>
            <person name="Ohtoshi R."/>
            <person name="Moran D.A.P."/>
            <person name="Shinohara A."/>
            <person name="Yoshida Y."/>
            <person name="Fujiwara M."/>
            <person name="Mori M."/>
            <person name="Tomita M."/>
            <person name="Arakawa K."/>
        </authorList>
    </citation>
    <scope>NUCLEOTIDE SEQUENCE [LARGE SCALE GENOMIC DNA]</scope>
</reference>